<name>A0AA36J474_9DINO</name>
<gene>
    <name evidence="7" type="ORF">EVOR1521_LOCUS22076</name>
</gene>
<protein>
    <recommendedName>
        <fullName evidence="6">Fatty acid hydroxylase domain-containing protein</fullName>
    </recommendedName>
</protein>
<comment type="caution">
    <text evidence="7">The sequence shown here is derived from an EMBL/GenBank/DDBJ whole genome shotgun (WGS) entry which is preliminary data.</text>
</comment>
<dbReference type="Pfam" id="PF04116">
    <property type="entry name" value="FA_hydroxylase"/>
    <property type="match status" value="1"/>
</dbReference>
<dbReference type="GO" id="GO:0016020">
    <property type="term" value="C:membrane"/>
    <property type="evidence" value="ECO:0007669"/>
    <property type="project" value="UniProtKB-SubCell"/>
</dbReference>
<comment type="subcellular location">
    <subcellularLocation>
        <location evidence="1">Membrane</location>
    </subcellularLocation>
</comment>
<evidence type="ECO:0000259" key="6">
    <source>
        <dbReference type="Pfam" id="PF04116"/>
    </source>
</evidence>
<dbReference type="Proteomes" id="UP001178507">
    <property type="component" value="Unassembled WGS sequence"/>
</dbReference>
<feature type="transmembrane region" description="Helical" evidence="5">
    <location>
        <begin position="68"/>
        <end position="90"/>
    </location>
</feature>
<feature type="domain" description="Fatty acid hydroxylase" evidence="6">
    <location>
        <begin position="112"/>
        <end position="246"/>
    </location>
</feature>
<keyword evidence="3 5" id="KW-1133">Transmembrane helix</keyword>
<dbReference type="GO" id="GO:0016491">
    <property type="term" value="F:oxidoreductase activity"/>
    <property type="evidence" value="ECO:0007669"/>
    <property type="project" value="InterPro"/>
</dbReference>
<keyword evidence="4 5" id="KW-0472">Membrane</keyword>
<dbReference type="PANTHER" id="PTHR11863">
    <property type="entry name" value="STEROL DESATURASE"/>
    <property type="match status" value="1"/>
</dbReference>
<organism evidence="7 8">
    <name type="scientific">Effrenium voratum</name>
    <dbReference type="NCBI Taxonomy" id="2562239"/>
    <lineage>
        <taxon>Eukaryota</taxon>
        <taxon>Sar</taxon>
        <taxon>Alveolata</taxon>
        <taxon>Dinophyceae</taxon>
        <taxon>Suessiales</taxon>
        <taxon>Symbiodiniaceae</taxon>
        <taxon>Effrenium</taxon>
    </lineage>
</organism>
<accession>A0AA36J474</accession>
<dbReference type="EMBL" id="CAUJNA010003294">
    <property type="protein sequence ID" value="CAJ1398233.1"/>
    <property type="molecule type" value="Genomic_DNA"/>
</dbReference>
<sequence length="266" mass="29859">MESLQSLTFIINPWSLNLPAYVAVIIVKEMALQITDFCVTCACRFLKPLPSRTGTKVLYKNQLGGKDAAVLTINSVIESIFTCHILYMLWNSPLIVRSWTSIGFLNGPVALLLLILYNDMLYAPAHRLLHHPALYAYIHKHHHRSVYPTRGNIDARNEHPLEQLMAMSLWMIAIHLVSLTGLHAVALGGHLSLMTVGASLNHTGFDLQVSLLGVDLYSTAAHEMHHRRPDKNFAQFTMVWDKLMGTYIPYAKEEGAEDVDVSKKAM</sequence>
<feature type="transmembrane region" description="Helical" evidence="5">
    <location>
        <begin position="164"/>
        <end position="186"/>
    </location>
</feature>
<evidence type="ECO:0000256" key="2">
    <source>
        <dbReference type="ARBA" id="ARBA00022692"/>
    </source>
</evidence>
<evidence type="ECO:0000313" key="7">
    <source>
        <dbReference type="EMBL" id="CAJ1398233.1"/>
    </source>
</evidence>
<evidence type="ECO:0000256" key="5">
    <source>
        <dbReference type="SAM" id="Phobius"/>
    </source>
</evidence>
<evidence type="ECO:0000256" key="1">
    <source>
        <dbReference type="ARBA" id="ARBA00004370"/>
    </source>
</evidence>
<feature type="transmembrane region" description="Helical" evidence="5">
    <location>
        <begin position="96"/>
        <end position="117"/>
    </location>
</feature>
<reference evidence="7" key="1">
    <citation type="submission" date="2023-08" db="EMBL/GenBank/DDBJ databases">
        <authorList>
            <person name="Chen Y."/>
            <person name="Shah S."/>
            <person name="Dougan E. K."/>
            <person name="Thang M."/>
            <person name="Chan C."/>
        </authorList>
    </citation>
    <scope>NUCLEOTIDE SEQUENCE</scope>
</reference>
<dbReference type="GO" id="GO:0005506">
    <property type="term" value="F:iron ion binding"/>
    <property type="evidence" value="ECO:0007669"/>
    <property type="project" value="InterPro"/>
</dbReference>
<dbReference type="GO" id="GO:0008610">
    <property type="term" value="P:lipid biosynthetic process"/>
    <property type="evidence" value="ECO:0007669"/>
    <property type="project" value="InterPro"/>
</dbReference>
<dbReference type="InterPro" id="IPR006694">
    <property type="entry name" value="Fatty_acid_hydroxylase"/>
</dbReference>
<dbReference type="InterPro" id="IPR050307">
    <property type="entry name" value="Sterol_Desaturase_Related"/>
</dbReference>
<evidence type="ECO:0000313" key="8">
    <source>
        <dbReference type="Proteomes" id="UP001178507"/>
    </source>
</evidence>
<evidence type="ECO:0000256" key="4">
    <source>
        <dbReference type="ARBA" id="ARBA00023136"/>
    </source>
</evidence>
<dbReference type="AlphaFoldDB" id="A0AA36J474"/>
<evidence type="ECO:0000256" key="3">
    <source>
        <dbReference type="ARBA" id="ARBA00022989"/>
    </source>
</evidence>
<proteinExistence type="predicted"/>
<keyword evidence="8" id="KW-1185">Reference proteome</keyword>
<keyword evidence="2 5" id="KW-0812">Transmembrane</keyword>